<dbReference type="Proteomes" id="UP000249910">
    <property type="component" value="Chromosome"/>
</dbReference>
<name>A0ABM6LYA6_9GAMM</name>
<dbReference type="Gene3D" id="2.10.10.20">
    <property type="entry name" value="Carbohydrate-binding module superfamily 5/12"/>
    <property type="match status" value="1"/>
</dbReference>
<evidence type="ECO:0000313" key="3">
    <source>
        <dbReference type="Proteomes" id="UP000249910"/>
    </source>
</evidence>
<dbReference type="EMBL" id="CP022132">
    <property type="protein sequence ID" value="ASG67643.1"/>
    <property type="molecule type" value="Genomic_DNA"/>
</dbReference>
<dbReference type="PANTHER" id="PTHR34823">
    <property type="entry name" value="GLCNAC-BINDING PROTEIN A"/>
    <property type="match status" value="1"/>
</dbReference>
<feature type="domain" description="Chitin-binding type-3" evidence="1">
    <location>
        <begin position="107"/>
        <end position="157"/>
    </location>
</feature>
<dbReference type="PANTHER" id="PTHR34823:SF1">
    <property type="entry name" value="CHITIN-BINDING TYPE-4 DOMAIN-CONTAINING PROTEIN"/>
    <property type="match status" value="1"/>
</dbReference>
<organism evidence="2 3">
    <name type="scientific">Francisella halioticida</name>
    <dbReference type="NCBI Taxonomy" id="549298"/>
    <lineage>
        <taxon>Bacteria</taxon>
        <taxon>Pseudomonadati</taxon>
        <taxon>Pseudomonadota</taxon>
        <taxon>Gammaproteobacteria</taxon>
        <taxon>Thiotrichales</taxon>
        <taxon>Francisellaceae</taxon>
        <taxon>Francisella</taxon>
    </lineage>
</organism>
<accession>A0ABM6LYA6</accession>
<protein>
    <recommendedName>
        <fullName evidence="1">Chitin-binding type-3 domain-containing protein</fullName>
    </recommendedName>
</protein>
<dbReference type="InterPro" id="IPR003610">
    <property type="entry name" value="CBM5/12"/>
</dbReference>
<dbReference type="InterPro" id="IPR051024">
    <property type="entry name" value="GlcNAc_Chitin_IntDeg"/>
</dbReference>
<dbReference type="SMART" id="SM00495">
    <property type="entry name" value="ChtBD3"/>
    <property type="match status" value="1"/>
</dbReference>
<gene>
    <name evidence="2" type="ORF">CDV26_03885</name>
</gene>
<proteinExistence type="predicted"/>
<sequence length="263" mass="29422">MNFNNAYTLDSSGNLNISAKIMSHSSEIVKVSVTLQDKDGNKVYRQDNIEIAPMDTYNLKMQVEDLSAGDYNLIISSQLPRAQAWQENLDVTINEYNGETGEDISKYPEYKEKSVYNSGDVVKNNGQLYECKTGVAAWCSGASWAYAPGVGSAWEQAWSTYETIHEEHNHGDNNNSTNLANVDIEAKTPYYQVNSDNTVTARTWYSNIGTIDLNKNQITIVPWDKVSNNNSSEYVKCPKPNGDQTNILYLVEGDLNNVTCKIK</sequence>
<reference evidence="2 3" key="1">
    <citation type="submission" date="2017-06" db="EMBL/GenBank/DDBJ databases">
        <title>Complete genome of Francisella halioticida.</title>
        <authorList>
            <person name="Sjodin A."/>
        </authorList>
    </citation>
    <scope>NUCLEOTIDE SEQUENCE [LARGE SCALE GENOMIC DNA]</scope>
    <source>
        <strain evidence="2 3">DSM 23729</strain>
    </source>
</reference>
<dbReference type="RefSeq" id="WP_088772169.1">
    <property type="nucleotide sequence ID" value="NZ_AP023082.1"/>
</dbReference>
<evidence type="ECO:0000313" key="2">
    <source>
        <dbReference type="EMBL" id="ASG67643.1"/>
    </source>
</evidence>
<keyword evidence="3" id="KW-1185">Reference proteome</keyword>
<evidence type="ECO:0000259" key="1">
    <source>
        <dbReference type="SMART" id="SM00495"/>
    </source>
</evidence>